<dbReference type="Proteomes" id="UP000216752">
    <property type="component" value="Chromosome"/>
</dbReference>
<dbReference type="SUPFAM" id="SSF53448">
    <property type="entry name" value="Nucleotide-diphospho-sugar transferases"/>
    <property type="match status" value="1"/>
</dbReference>
<dbReference type="InterPro" id="IPR029044">
    <property type="entry name" value="Nucleotide-diphossugar_trans"/>
</dbReference>
<dbReference type="SMART" id="SM00028">
    <property type="entry name" value="TPR"/>
    <property type="match status" value="4"/>
</dbReference>
<sequence>MAKISACVITKNEAKCISRCLQSVRDIVDEIIVVDTGSTDATVTIAEQVGAKVFHYQWGNDFAAARNYALAQAKGDWIIFLDADEYIAADKIENVRPVIEKIHGNRKIEAARCQMNNLEGVNGSHRGSNPTIRIFRNSQVIRYQGSVHENVYKRGKPLKMTNVNNQLIVIYHTGYTKGTILEKIRRNTALVEEELKHGIVRDLTYFYLSDGYWRDGEYEKAIDFAQKAIKHLGRLNSELDYKPYVVLISSMTRLKKFSEEAVAAICNEAIERFPHHPEIWLLQGLYYQSVGRCEKSLTSLLKAVETNACYNDFNRNNEFYASSSIAYFNIAKIYDMKNQSGQALDYYVKTLQGEKSNQAAFTRLMSLIRNQDPADVIYFLNTLYNTADEGDLRFLVANLSHLKVKKVLNYYHKILLDKFDDKKLNGMVLLTNCKFTEVFPVLADSFRKHGDYDIELLAVVALLIGGSPDLVDLLGPRLQPLFKKIIAAYFQTEQDIRLSADDFPFFCDLAREMVYLGNQKQTETFLKLGKRFISEEACGQIGTILLNQGFFGYALDMFLYYISSASSIAEIPKHYYCEAGYCCYKLKDFTGAAHYFSQALKFGFRRHYIFDFLEWSYQQCPDEKIKEKLRMMKEGPFQSQLGVLKQMECNEVIEVNIDDKIQPQPGDISYSARNTLL</sequence>
<dbReference type="Gene3D" id="3.90.550.10">
    <property type="entry name" value="Spore Coat Polysaccharide Biosynthesis Protein SpsA, Chain A"/>
    <property type="match status" value="1"/>
</dbReference>
<dbReference type="InterPro" id="IPR001173">
    <property type="entry name" value="Glyco_trans_2-like"/>
</dbReference>
<dbReference type="RefSeq" id="WP_094606104.1">
    <property type="nucleotide sequence ID" value="NZ_CP155573.1"/>
</dbReference>
<dbReference type="PANTHER" id="PTHR43630">
    <property type="entry name" value="POLY-BETA-1,6-N-ACETYL-D-GLUCOSAMINE SYNTHASE"/>
    <property type="match status" value="1"/>
</dbReference>
<dbReference type="PANTHER" id="PTHR43630:SF2">
    <property type="entry name" value="GLYCOSYLTRANSFERASE"/>
    <property type="match status" value="1"/>
</dbReference>
<organism evidence="2 3">
    <name type="scientific">Sporomusa silvacetica DSM 10669</name>
    <dbReference type="NCBI Taxonomy" id="1123289"/>
    <lineage>
        <taxon>Bacteria</taxon>
        <taxon>Bacillati</taxon>
        <taxon>Bacillota</taxon>
        <taxon>Negativicutes</taxon>
        <taxon>Selenomonadales</taxon>
        <taxon>Sporomusaceae</taxon>
        <taxon>Sporomusa</taxon>
    </lineage>
</organism>
<reference evidence="2" key="1">
    <citation type="submission" date="2024-05" db="EMBL/GenBank/DDBJ databases">
        <title>Isolation and characterization of Sporomusa carbonis sp. nov., a carboxydotrophic hydrogenogen in the genus of Sporomusa isolated from a charcoal burning pile.</title>
        <authorList>
            <person name="Boeer T."/>
            <person name="Rosenbaum F."/>
            <person name="Eysell L."/>
            <person name="Mueller V."/>
            <person name="Daniel R."/>
            <person name="Poehlein A."/>
        </authorList>
    </citation>
    <scope>NUCLEOTIDE SEQUENCE [LARGE SCALE GENOMIC DNA]</scope>
    <source>
        <strain evidence="2">DSM 10669</strain>
    </source>
</reference>
<dbReference type="EMBL" id="CP155573">
    <property type="protein sequence ID" value="XFO64671.1"/>
    <property type="molecule type" value="Genomic_DNA"/>
</dbReference>
<protein>
    <recommendedName>
        <fullName evidence="1">Glycosyltransferase 2-like domain-containing protein</fullName>
    </recommendedName>
</protein>
<feature type="domain" description="Glycosyltransferase 2-like" evidence="1">
    <location>
        <begin position="5"/>
        <end position="101"/>
    </location>
</feature>
<dbReference type="InterPro" id="IPR019734">
    <property type="entry name" value="TPR_rpt"/>
</dbReference>
<evidence type="ECO:0000313" key="2">
    <source>
        <dbReference type="EMBL" id="XFO64671.1"/>
    </source>
</evidence>
<evidence type="ECO:0000259" key="1">
    <source>
        <dbReference type="Pfam" id="PF00535"/>
    </source>
</evidence>
<dbReference type="CDD" id="cd02511">
    <property type="entry name" value="Beta4Glucosyltransferase"/>
    <property type="match status" value="1"/>
</dbReference>
<proteinExistence type="predicted"/>
<gene>
    <name evidence="2" type="ORF">SPSIL_007740</name>
</gene>
<dbReference type="Pfam" id="PF00535">
    <property type="entry name" value="Glycos_transf_2"/>
    <property type="match status" value="1"/>
</dbReference>
<dbReference type="Gene3D" id="1.25.40.10">
    <property type="entry name" value="Tetratricopeptide repeat domain"/>
    <property type="match status" value="1"/>
</dbReference>
<dbReference type="SUPFAM" id="SSF48452">
    <property type="entry name" value="TPR-like"/>
    <property type="match status" value="2"/>
</dbReference>
<keyword evidence="3" id="KW-1185">Reference proteome</keyword>
<evidence type="ECO:0000313" key="3">
    <source>
        <dbReference type="Proteomes" id="UP000216752"/>
    </source>
</evidence>
<name>A0ABZ3IG72_9FIRM</name>
<accession>A0ABZ3IG72</accession>
<dbReference type="InterPro" id="IPR011990">
    <property type="entry name" value="TPR-like_helical_dom_sf"/>
</dbReference>